<dbReference type="InterPro" id="IPR029041">
    <property type="entry name" value="FAD-linked_oxidoreductase-like"/>
</dbReference>
<comment type="cofactor">
    <cofactor evidence="5">
        <name>FAD</name>
        <dbReference type="ChEBI" id="CHEBI:57692"/>
    </cofactor>
</comment>
<keyword evidence="4 5" id="KW-0642">Proline metabolism</keyword>
<dbReference type="EC" id="1.5.5.2" evidence="2 5"/>
<sequence>MALSMTAVKSNAIPLRSKRIFCHTTLLYRHVHTTPSNHSSIQIPPNGTVSPSDITMPPLLSQAAAAAKATTKSKALPPLSILPTSQILRSYLITRATSTPSLLRASFAILSRMCDPKARFLSPDRNPLLKFAFKHTFYAQFCAGENKAEVQRTATRVNNAGYRGVILEYALELLKGEHATATPAEELRVWRKGMLETVDLANEGDFVALKWSGMGREALALLDAGEPPSTEMRTAIEEVCDRAVERGAALLPGAELEVTNVGIDRWTIDLQRKYNKTRPVMYTTYQCYLKSTPGNVARDLDIARKEGFVAGVKLVRGAYLWSEPRDRVTKTLEETHGVYDGVMEAVLKRMWNDVLKPADQKNNEFPPVAVVLASHNLDSVKKARAIRDEQAEKGEPLIECAFAQLQGMADEISCSLVAASQAKMAEGKSTSGGVEVLKPVKCATWGTVSECLGFLYRRALENQDACARTAVTRKAMASELVRRSKAVVGM</sequence>
<dbReference type="SUPFAM" id="SSF51730">
    <property type="entry name" value="FAD-linked oxidoreductase"/>
    <property type="match status" value="1"/>
</dbReference>
<dbReference type="Pfam" id="PF01619">
    <property type="entry name" value="Pro_dh"/>
    <property type="match status" value="1"/>
</dbReference>
<dbReference type="AlphaFoldDB" id="A0A6A6U2F2"/>
<dbReference type="GO" id="GO:0005739">
    <property type="term" value="C:mitochondrion"/>
    <property type="evidence" value="ECO:0007669"/>
    <property type="project" value="TreeGrafter"/>
</dbReference>
<keyword evidence="5" id="KW-0285">Flavoprotein</keyword>
<dbReference type="PANTHER" id="PTHR13914:SF30">
    <property type="entry name" value="PROLINE DEHYDROGENASE"/>
    <property type="match status" value="1"/>
</dbReference>
<feature type="domain" description="Proline dehydrogenase" evidence="6">
    <location>
        <begin position="153"/>
        <end position="465"/>
    </location>
</feature>
<keyword evidence="5" id="KW-0274">FAD</keyword>
<keyword evidence="8" id="KW-1185">Reference proteome</keyword>
<evidence type="ECO:0000256" key="4">
    <source>
        <dbReference type="ARBA" id="ARBA00023062"/>
    </source>
</evidence>
<comment type="function">
    <text evidence="5">Converts proline to delta-1-pyrroline-5-carboxylate.</text>
</comment>
<dbReference type="Proteomes" id="UP000799302">
    <property type="component" value="Unassembled WGS sequence"/>
</dbReference>
<evidence type="ECO:0000313" key="7">
    <source>
        <dbReference type="EMBL" id="KAF2666100.1"/>
    </source>
</evidence>
<proteinExistence type="inferred from homology"/>
<dbReference type="GO" id="GO:0010133">
    <property type="term" value="P:L-proline catabolic process to L-glutamate"/>
    <property type="evidence" value="ECO:0007669"/>
    <property type="project" value="TreeGrafter"/>
</dbReference>
<dbReference type="InterPro" id="IPR015659">
    <property type="entry name" value="Proline_oxidase"/>
</dbReference>
<accession>A0A6A6U2F2</accession>
<dbReference type="GO" id="GO:0004657">
    <property type="term" value="F:proline dehydrogenase activity"/>
    <property type="evidence" value="ECO:0007669"/>
    <property type="project" value="UniProtKB-EC"/>
</dbReference>
<evidence type="ECO:0000259" key="6">
    <source>
        <dbReference type="Pfam" id="PF01619"/>
    </source>
</evidence>
<evidence type="ECO:0000256" key="3">
    <source>
        <dbReference type="ARBA" id="ARBA00023002"/>
    </source>
</evidence>
<reference evidence="7" key="1">
    <citation type="journal article" date="2020" name="Stud. Mycol.">
        <title>101 Dothideomycetes genomes: a test case for predicting lifestyles and emergence of pathogens.</title>
        <authorList>
            <person name="Haridas S."/>
            <person name="Albert R."/>
            <person name="Binder M."/>
            <person name="Bloem J."/>
            <person name="Labutti K."/>
            <person name="Salamov A."/>
            <person name="Andreopoulos B."/>
            <person name="Baker S."/>
            <person name="Barry K."/>
            <person name="Bills G."/>
            <person name="Bluhm B."/>
            <person name="Cannon C."/>
            <person name="Castanera R."/>
            <person name="Culley D."/>
            <person name="Daum C."/>
            <person name="Ezra D."/>
            <person name="Gonzalez J."/>
            <person name="Henrissat B."/>
            <person name="Kuo A."/>
            <person name="Liang C."/>
            <person name="Lipzen A."/>
            <person name="Lutzoni F."/>
            <person name="Magnuson J."/>
            <person name="Mondo S."/>
            <person name="Nolan M."/>
            <person name="Ohm R."/>
            <person name="Pangilinan J."/>
            <person name="Park H.-J."/>
            <person name="Ramirez L."/>
            <person name="Alfaro M."/>
            <person name="Sun H."/>
            <person name="Tritt A."/>
            <person name="Yoshinaga Y."/>
            <person name="Zwiers L.-H."/>
            <person name="Turgeon B."/>
            <person name="Goodwin S."/>
            <person name="Spatafora J."/>
            <person name="Crous P."/>
            <person name="Grigoriev I."/>
        </authorList>
    </citation>
    <scope>NUCLEOTIDE SEQUENCE</scope>
    <source>
        <strain evidence="7">CBS 115976</strain>
    </source>
</reference>
<evidence type="ECO:0000256" key="1">
    <source>
        <dbReference type="ARBA" id="ARBA00005869"/>
    </source>
</evidence>
<protein>
    <recommendedName>
        <fullName evidence="2 5">Proline dehydrogenase</fullName>
        <ecNumber evidence="2 5">1.5.5.2</ecNumber>
    </recommendedName>
</protein>
<dbReference type="OrthoDB" id="5464at2759"/>
<evidence type="ECO:0000313" key="8">
    <source>
        <dbReference type="Proteomes" id="UP000799302"/>
    </source>
</evidence>
<dbReference type="Gene3D" id="3.20.20.220">
    <property type="match status" value="1"/>
</dbReference>
<dbReference type="PANTHER" id="PTHR13914">
    <property type="entry name" value="PROLINE OXIDASE"/>
    <property type="match status" value="1"/>
</dbReference>
<dbReference type="InterPro" id="IPR002872">
    <property type="entry name" value="Proline_DH_dom"/>
</dbReference>
<comment type="catalytic activity">
    <reaction evidence="5">
        <text>L-proline + a quinone = (S)-1-pyrroline-5-carboxylate + a quinol + H(+)</text>
        <dbReference type="Rhea" id="RHEA:23784"/>
        <dbReference type="ChEBI" id="CHEBI:15378"/>
        <dbReference type="ChEBI" id="CHEBI:17388"/>
        <dbReference type="ChEBI" id="CHEBI:24646"/>
        <dbReference type="ChEBI" id="CHEBI:60039"/>
        <dbReference type="ChEBI" id="CHEBI:132124"/>
        <dbReference type="EC" id="1.5.5.2"/>
    </reaction>
</comment>
<dbReference type="GO" id="GO:0071949">
    <property type="term" value="F:FAD binding"/>
    <property type="evidence" value="ECO:0007669"/>
    <property type="project" value="TreeGrafter"/>
</dbReference>
<evidence type="ECO:0000256" key="5">
    <source>
        <dbReference type="RuleBase" id="RU364054"/>
    </source>
</evidence>
<evidence type="ECO:0000256" key="2">
    <source>
        <dbReference type="ARBA" id="ARBA00012695"/>
    </source>
</evidence>
<name>A0A6A6U2F2_9PEZI</name>
<gene>
    <name evidence="7" type="ORF">BT63DRAFT_427894</name>
</gene>
<comment type="similarity">
    <text evidence="1 5">Belongs to the proline oxidase family.</text>
</comment>
<organism evidence="7 8">
    <name type="scientific">Microthyrium microscopicum</name>
    <dbReference type="NCBI Taxonomy" id="703497"/>
    <lineage>
        <taxon>Eukaryota</taxon>
        <taxon>Fungi</taxon>
        <taxon>Dikarya</taxon>
        <taxon>Ascomycota</taxon>
        <taxon>Pezizomycotina</taxon>
        <taxon>Dothideomycetes</taxon>
        <taxon>Dothideomycetes incertae sedis</taxon>
        <taxon>Microthyriales</taxon>
        <taxon>Microthyriaceae</taxon>
        <taxon>Microthyrium</taxon>
    </lineage>
</organism>
<dbReference type="EMBL" id="MU004239">
    <property type="protein sequence ID" value="KAF2666100.1"/>
    <property type="molecule type" value="Genomic_DNA"/>
</dbReference>
<keyword evidence="3 5" id="KW-0560">Oxidoreductase</keyword>